<gene>
    <name evidence="3" type="ORF">AP75_00145</name>
</gene>
<comment type="caution">
    <text evidence="3">The sequence shown here is derived from an EMBL/GenBank/DDBJ whole genome shotgun (WGS) entry which is preliminary data.</text>
</comment>
<accession>A0A246BCI3</accession>
<dbReference type="AlphaFoldDB" id="A0A246BCI3"/>
<dbReference type="EMBL" id="JASZ02000001">
    <property type="protein sequence ID" value="OWK99394.1"/>
    <property type="molecule type" value="Genomic_DNA"/>
</dbReference>
<evidence type="ECO:0000256" key="2">
    <source>
        <dbReference type="SAM" id="SignalP"/>
    </source>
</evidence>
<evidence type="ECO:0000313" key="4">
    <source>
        <dbReference type="Proteomes" id="UP000197587"/>
    </source>
</evidence>
<evidence type="ECO:0000256" key="1">
    <source>
        <dbReference type="ARBA" id="ARBA00022729"/>
    </source>
</evidence>
<organism evidence="3 4">
    <name type="scientific">Kaistella haifensis DSM 19056</name>
    <dbReference type="NCBI Taxonomy" id="1450526"/>
    <lineage>
        <taxon>Bacteria</taxon>
        <taxon>Pseudomonadati</taxon>
        <taxon>Bacteroidota</taxon>
        <taxon>Flavobacteriia</taxon>
        <taxon>Flavobacteriales</taxon>
        <taxon>Weeksellaceae</taxon>
        <taxon>Chryseobacterium group</taxon>
        <taxon>Kaistella</taxon>
    </lineage>
</organism>
<name>A0A246BCI3_9FLAO</name>
<keyword evidence="4" id="KW-1185">Reference proteome</keyword>
<feature type="chain" id="PRO_5012941713" description="Secretion system C-terminal sorting domain-containing protein" evidence="2">
    <location>
        <begin position="20"/>
        <end position="688"/>
    </location>
</feature>
<dbReference type="RefSeq" id="WP_088263350.1">
    <property type="nucleotide sequence ID" value="NZ_JASZ02000001.1"/>
</dbReference>
<reference evidence="3 4" key="1">
    <citation type="submission" date="2017-05" db="EMBL/GenBank/DDBJ databases">
        <title>Genome of Chryseobacterium haifense.</title>
        <authorList>
            <person name="Newman J.D."/>
        </authorList>
    </citation>
    <scope>NUCLEOTIDE SEQUENCE [LARGE SCALE GENOMIC DNA]</scope>
    <source>
        <strain evidence="3 4">DSM 19056</strain>
    </source>
</reference>
<dbReference type="NCBIfam" id="TIGR04183">
    <property type="entry name" value="Por_Secre_tail"/>
    <property type="match status" value="1"/>
</dbReference>
<dbReference type="InterPro" id="IPR026444">
    <property type="entry name" value="Secre_tail"/>
</dbReference>
<protein>
    <recommendedName>
        <fullName evidence="5">Secretion system C-terminal sorting domain-containing protein</fullName>
    </recommendedName>
</protein>
<evidence type="ECO:0008006" key="5">
    <source>
        <dbReference type="Google" id="ProtNLM"/>
    </source>
</evidence>
<dbReference type="Proteomes" id="UP000197587">
    <property type="component" value="Unassembled WGS sequence"/>
</dbReference>
<keyword evidence="1 2" id="KW-0732">Signal</keyword>
<feature type="signal peptide" evidence="2">
    <location>
        <begin position="1"/>
        <end position="19"/>
    </location>
</feature>
<proteinExistence type="predicted"/>
<sequence>MKRKLLTAGMLALSFSATAQDLIYVGDASKFYVETGTLVYSGGNWVLDSNIEKTVENKGNIMIVGDYKKGTKANAASDGKEFVNVWTATNDYGQVQILSSKGITDALMTVQRPAAPTSYFGGSFPISFPFKDQVNYVMTAFGLPTTSFKGTCGIDVNCGPSRYDMTMHKWNNSKIQGDAVVSGANFKAGDYYFLNLRPAAGLQPYMTGVINYKGTPSPVAYASTGIASVIPSMTESAFSDLGYNDWKTKVNPYNEKYESYMGYVNSTNKYTGKNIYRFGNPYTSNLDLTAVDGINAWLRITNAGGNRTLKQATTDLLIKDFNITKRTPSYDVLWNPANGSTNVNADYYSAKFDGTNWVGNPEALYIRPLETFNLNFPLLDPTKLGSRIVHLDVNFTDFHKTFVYPAVVTDPIQIAPKNAVMAKTASVTHRSAQAVSAGNAANIALNSDGFYQAEVFLVKDNLVEAAPVYLVGTNYSDISANAAQSNNKLFLYGMNADGTANLQSQKSFSEFNSDTYIGKPLSLGLTGLTSGESYELRFNLYEGSIFTNVKDLTSGAFYIKDNKNNTVKQISADQSYNFTADSNAMAGRFDFYWKEVSVGGTGGTLATANSNTKGVTVIYKDGETRKVRFESIAPKANIQVYNMAGRLVDSMDNVSTSQDYTLRLSLNGVYLVRVSYANGDVRTVKTIY</sequence>
<evidence type="ECO:0000313" key="3">
    <source>
        <dbReference type="EMBL" id="OWK99394.1"/>
    </source>
</evidence>